<dbReference type="RefSeq" id="WP_183665806.1">
    <property type="nucleotide sequence ID" value="NZ_BAAARH010000002.1"/>
</dbReference>
<proteinExistence type="predicted"/>
<protein>
    <recommendedName>
        <fullName evidence="3">Major tail protein</fullName>
    </recommendedName>
</protein>
<dbReference type="Proteomes" id="UP000580797">
    <property type="component" value="Unassembled WGS sequence"/>
</dbReference>
<dbReference type="AlphaFoldDB" id="A0A7W8TV47"/>
<evidence type="ECO:0000313" key="2">
    <source>
        <dbReference type="Proteomes" id="UP000580797"/>
    </source>
</evidence>
<sequence length="220" mass="23990">MSTVETERKDFDSRALVRKTTVGLACFAPKTVELPATLLTSATEIVDLSTLGFIPIGMVTREGYTFSGEIEKEDVDALGYYSPVRSDVTRVPRTVSMTLLESGKKAIQELVRGTKITETQSATTGEVVFDEPDLPNFDEVRLIVVSADGPLSNHWIEGRGFFAAKISSLGEETWAHEGAHQRQVTFDIFNDDVEGVPVRHYFGGSGAILAKDILGYAQGV</sequence>
<name>A0A7W8TV47_9MICC</name>
<dbReference type="EMBL" id="JACHDR010000001">
    <property type="protein sequence ID" value="MBB5513480.1"/>
    <property type="molecule type" value="Genomic_DNA"/>
</dbReference>
<gene>
    <name evidence="1" type="ORF">HD598_002167</name>
</gene>
<organism evidence="1 2">
    <name type="scientific">Neomicrococcus aestuarii</name>
    <dbReference type="NCBI Taxonomy" id="556325"/>
    <lineage>
        <taxon>Bacteria</taxon>
        <taxon>Bacillati</taxon>
        <taxon>Actinomycetota</taxon>
        <taxon>Actinomycetes</taxon>
        <taxon>Micrococcales</taxon>
        <taxon>Micrococcaceae</taxon>
        <taxon>Neomicrococcus</taxon>
    </lineage>
</organism>
<evidence type="ECO:0008006" key="3">
    <source>
        <dbReference type="Google" id="ProtNLM"/>
    </source>
</evidence>
<reference evidence="1 2" key="1">
    <citation type="submission" date="2020-08" db="EMBL/GenBank/DDBJ databases">
        <title>Sequencing the genomes of 1000 actinobacteria strains.</title>
        <authorList>
            <person name="Klenk H.-P."/>
        </authorList>
    </citation>
    <scope>NUCLEOTIDE SEQUENCE [LARGE SCALE GENOMIC DNA]</scope>
    <source>
        <strain evidence="1 2">DSM 105783</strain>
    </source>
</reference>
<accession>A0A7W8TV47</accession>
<comment type="caution">
    <text evidence="1">The sequence shown here is derived from an EMBL/GenBank/DDBJ whole genome shotgun (WGS) entry which is preliminary data.</text>
</comment>
<evidence type="ECO:0000313" key="1">
    <source>
        <dbReference type="EMBL" id="MBB5513480.1"/>
    </source>
</evidence>